<evidence type="ECO:0000313" key="9">
    <source>
        <dbReference type="EMBL" id="VWL95068.1"/>
    </source>
</evidence>
<dbReference type="InterPro" id="IPR036095">
    <property type="entry name" value="PTS_EIIB-like_sf"/>
</dbReference>
<keyword evidence="3" id="KW-0805">Transcription regulation</keyword>
<dbReference type="InterPro" id="IPR036634">
    <property type="entry name" value="PRD_sf"/>
</dbReference>
<evidence type="ECO:0000256" key="4">
    <source>
        <dbReference type="ARBA" id="ARBA00023159"/>
    </source>
</evidence>
<dbReference type="SUPFAM" id="SSF46785">
    <property type="entry name" value="Winged helix' DNA-binding domain"/>
    <property type="match status" value="2"/>
</dbReference>
<evidence type="ECO:0000256" key="1">
    <source>
        <dbReference type="ARBA" id="ARBA00022679"/>
    </source>
</evidence>
<keyword evidence="4" id="KW-0010">Activator</keyword>
<feature type="domain" description="PTS EIIA type-2" evidence="6">
    <location>
        <begin position="484"/>
        <end position="623"/>
    </location>
</feature>
<evidence type="ECO:0000313" key="10">
    <source>
        <dbReference type="Proteomes" id="UP000361836"/>
    </source>
</evidence>
<proteinExistence type="predicted"/>
<dbReference type="Gene3D" id="3.40.930.10">
    <property type="entry name" value="Mannitol-specific EII, Chain A"/>
    <property type="match status" value="1"/>
</dbReference>
<dbReference type="SUPFAM" id="SSF52794">
    <property type="entry name" value="PTS system IIB component-like"/>
    <property type="match status" value="1"/>
</dbReference>
<dbReference type="AlphaFoldDB" id="A0A5K1IZU4"/>
<dbReference type="CDD" id="cd05568">
    <property type="entry name" value="PTS_IIB_bgl_like"/>
    <property type="match status" value="1"/>
</dbReference>
<dbReference type="Proteomes" id="UP000361836">
    <property type="component" value="Unassembled WGS sequence"/>
</dbReference>
<dbReference type="GO" id="GO:0009401">
    <property type="term" value="P:phosphoenolpyruvate-dependent sugar phosphotransferase system"/>
    <property type="evidence" value="ECO:0007669"/>
    <property type="project" value="InterPro"/>
</dbReference>
<name>A0A5K1IZU4_9ACTN</name>
<evidence type="ECO:0000259" key="8">
    <source>
        <dbReference type="PROSITE" id="PS51372"/>
    </source>
</evidence>
<feature type="domain" description="PTS EIIB type-2" evidence="7">
    <location>
        <begin position="390"/>
        <end position="481"/>
    </location>
</feature>
<dbReference type="Gene3D" id="1.10.10.10">
    <property type="entry name" value="Winged helix-like DNA-binding domain superfamily/Winged helix DNA-binding domain"/>
    <property type="match status" value="2"/>
</dbReference>
<dbReference type="PROSITE" id="PS51372">
    <property type="entry name" value="PRD_2"/>
    <property type="match status" value="2"/>
</dbReference>
<keyword evidence="10" id="KW-1185">Reference proteome</keyword>
<dbReference type="Pfam" id="PF00874">
    <property type="entry name" value="PRD"/>
    <property type="match status" value="2"/>
</dbReference>
<dbReference type="PROSITE" id="PS51094">
    <property type="entry name" value="PTS_EIIA_TYPE_2"/>
    <property type="match status" value="1"/>
</dbReference>
<evidence type="ECO:0000259" key="6">
    <source>
        <dbReference type="PROSITE" id="PS51094"/>
    </source>
</evidence>
<accession>A0A5K1IZU4</accession>
<dbReference type="EMBL" id="CABWIE010000019">
    <property type="protein sequence ID" value="VWL95068.1"/>
    <property type="molecule type" value="Genomic_DNA"/>
</dbReference>
<dbReference type="InterPro" id="IPR007737">
    <property type="entry name" value="Mga_HTH"/>
</dbReference>
<dbReference type="PANTHER" id="PTHR30185:SF13">
    <property type="entry name" value="LICABCH OPERON REGULATOR-RELATED"/>
    <property type="match status" value="1"/>
</dbReference>
<dbReference type="InterPro" id="IPR036388">
    <property type="entry name" value="WH-like_DNA-bd_sf"/>
</dbReference>
<dbReference type="Pfam" id="PF00359">
    <property type="entry name" value="PTS_EIIA_2"/>
    <property type="match status" value="1"/>
</dbReference>
<feature type="domain" description="PRD" evidence="8">
    <location>
        <begin position="168"/>
        <end position="272"/>
    </location>
</feature>
<dbReference type="Gene3D" id="3.40.50.2300">
    <property type="match status" value="1"/>
</dbReference>
<protein>
    <submittedName>
        <fullName evidence="9">Putative licABCH operon regulator</fullName>
    </submittedName>
</protein>
<dbReference type="PROSITE" id="PS51099">
    <property type="entry name" value="PTS_EIIB_TYPE_2"/>
    <property type="match status" value="1"/>
</dbReference>
<feature type="domain" description="PRD" evidence="8">
    <location>
        <begin position="279"/>
        <end position="386"/>
    </location>
</feature>
<gene>
    <name evidence="9" type="primary">licR_1</name>
    <name evidence="9" type="ORF">KCJAJFAP_00123</name>
</gene>
<dbReference type="InterPro" id="IPR050661">
    <property type="entry name" value="BglG_antiterminators"/>
</dbReference>
<reference evidence="9 10" key="1">
    <citation type="submission" date="2019-10" db="EMBL/GenBank/DDBJ databases">
        <authorList>
            <person name="Wolf R A."/>
        </authorList>
    </citation>
    <scope>NUCLEOTIDE SEQUENCE [LARGE SCALE GENOMIC DNA]</scope>
    <source>
        <strain evidence="9">Collinsella_aerofaciens_MC2</strain>
    </source>
</reference>
<keyword evidence="5" id="KW-0804">Transcription</keyword>
<dbReference type="InterPro" id="IPR013011">
    <property type="entry name" value="PTS_EIIB_2"/>
</dbReference>
<dbReference type="InterPro" id="IPR011608">
    <property type="entry name" value="PRD"/>
</dbReference>
<keyword evidence="1" id="KW-0808">Transferase</keyword>
<evidence type="ECO:0000256" key="3">
    <source>
        <dbReference type="ARBA" id="ARBA00023015"/>
    </source>
</evidence>
<dbReference type="InterPro" id="IPR016152">
    <property type="entry name" value="PTrfase/Anion_transptr"/>
</dbReference>
<dbReference type="SUPFAM" id="SSF55804">
    <property type="entry name" value="Phoshotransferase/anion transport protein"/>
    <property type="match status" value="1"/>
</dbReference>
<dbReference type="Pfam" id="PF08279">
    <property type="entry name" value="HTH_11"/>
    <property type="match status" value="1"/>
</dbReference>
<dbReference type="InterPro" id="IPR036390">
    <property type="entry name" value="WH_DNA-bd_sf"/>
</dbReference>
<dbReference type="GO" id="GO:0008982">
    <property type="term" value="F:protein-N(PI)-phosphohistidine-sugar phosphotransferase activity"/>
    <property type="evidence" value="ECO:0007669"/>
    <property type="project" value="InterPro"/>
</dbReference>
<dbReference type="SUPFAM" id="SSF63520">
    <property type="entry name" value="PTS-regulatory domain, PRD"/>
    <property type="match status" value="2"/>
</dbReference>
<dbReference type="InterPro" id="IPR002178">
    <property type="entry name" value="PTS_EIIA_type-2_dom"/>
</dbReference>
<evidence type="ECO:0000259" key="7">
    <source>
        <dbReference type="PROSITE" id="PS51099"/>
    </source>
</evidence>
<dbReference type="RefSeq" id="WP_152076418.1">
    <property type="nucleotide sequence ID" value="NZ_CAAKNU010000058.1"/>
</dbReference>
<dbReference type="Pfam" id="PF05043">
    <property type="entry name" value="Mga"/>
    <property type="match status" value="1"/>
</dbReference>
<keyword evidence="2" id="KW-0677">Repeat</keyword>
<evidence type="ECO:0000256" key="2">
    <source>
        <dbReference type="ARBA" id="ARBA00022737"/>
    </source>
</evidence>
<sequence>MDDKLLRIIQELRRSPSVPASDLSRMLGVSTRTIRTYISQLNQLFHDTARIDMKRGEGYELSILDNDAFNVIFKADADSTHVLPDTSKGRIRFILNELLYRNGWVTLDRLADTLYVSRVTISNDLKAAEDYIGRFGLQIERKPRHGVRVIGPEFMHRLCLASLAMDVPFGDDLVEIAECVDQALVQSEFHINAVAYQNLLVHIAVAIERIRNNCYVPMEQLQIKDIKTRREYAIAETIARKVAAQFDIGMPVEEVAYIAIHLAGKQTVDTDGKDDEGFEILGEAWGVAARMIERVWESFRFDFREDFELCLNLARHIVPLSVRLKCHMNLDNPLLSDIKRRFPLAYTMALDSSSVLADKYRQKPSEEEIGYIALAFALALERQKNGQSKKNILIVCASGAGSAHLLEYQYRSAFGGMLGTIRTCDAGSLNAESLHSIDYVFTTVPIRQKLDMPVFHVSSFLDENEIGNVQHILNSDIQDDVIDSFFSDDLFFTHMHCESKEEVISELCQRVADVKPIPDAFESSVLRRESLAETSFGNRVAIPHPFEAVTDETFVCIGILDKPVSWNTHDVQVVFLLSISKKRDKNLQGFYQRAAKLLTSEHDIDMLISHQSLSTLMGLLHGHYDL</sequence>
<organism evidence="9 10">
    <name type="scientific">Collinsella aerofaciens</name>
    <dbReference type="NCBI Taxonomy" id="74426"/>
    <lineage>
        <taxon>Bacteria</taxon>
        <taxon>Bacillati</taxon>
        <taxon>Actinomycetota</taxon>
        <taxon>Coriobacteriia</taxon>
        <taxon>Coriobacteriales</taxon>
        <taxon>Coriobacteriaceae</taxon>
        <taxon>Collinsella</taxon>
    </lineage>
</organism>
<dbReference type="InterPro" id="IPR013196">
    <property type="entry name" value="HTH_11"/>
</dbReference>
<evidence type="ECO:0000256" key="5">
    <source>
        <dbReference type="ARBA" id="ARBA00023163"/>
    </source>
</evidence>
<dbReference type="GO" id="GO:0006355">
    <property type="term" value="P:regulation of DNA-templated transcription"/>
    <property type="evidence" value="ECO:0007669"/>
    <property type="project" value="InterPro"/>
</dbReference>
<dbReference type="Gene3D" id="1.10.1790.10">
    <property type="entry name" value="PRD domain"/>
    <property type="match status" value="2"/>
</dbReference>
<dbReference type="PANTHER" id="PTHR30185">
    <property type="entry name" value="CRYPTIC BETA-GLUCOSIDE BGL OPERON ANTITERMINATOR"/>
    <property type="match status" value="1"/>
</dbReference>